<dbReference type="EMBL" id="CP003380">
    <property type="protein sequence ID" value="AFJ01362.1"/>
    <property type="molecule type" value="Genomic_DNA"/>
</dbReference>
<keyword evidence="1" id="KW-0472">Membrane</keyword>
<evidence type="ECO:0000256" key="1">
    <source>
        <dbReference type="SAM" id="Phobius"/>
    </source>
</evidence>
<dbReference type="KEGG" id="mec:Q7C_181"/>
<dbReference type="AlphaFoldDB" id="I1YEL9"/>
<sequence length="48" mass="5460">MLVANPESNRFGPFTIGDFGTNANNFDWPPIFLLGPATFWWLVFLSKL</sequence>
<gene>
    <name evidence="2" type="ordered locus">Q7C_181</name>
</gene>
<organism evidence="2 3">
    <name type="scientific">Methylophaga frappieri (strain ATCC BAA-2434 / DSM 25690 / JAM7)</name>
    <dbReference type="NCBI Taxonomy" id="754477"/>
    <lineage>
        <taxon>Bacteria</taxon>
        <taxon>Pseudomonadati</taxon>
        <taxon>Pseudomonadota</taxon>
        <taxon>Gammaproteobacteria</taxon>
        <taxon>Thiotrichales</taxon>
        <taxon>Piscirickettsiaceae</taxon>
        <taxon>Methylophaga</taxon>
    </lineage>
</organism>
<name>I1YEL9_METFJ</name>
<dbReference type="PATRIC" id="fig|754477.3.peg.181"/>
<keyword evidence="1" id="KW-1133">Transmembrane helix</keyword>
<keyword evidence="3" id="KW-1185">Reference proteome</keyword>
<evidence type="ECO:0000313" key="3">
    <source>
        <dbReference type="Proteomes" id="UP000009145"/>
    </source>
</evidence>
<reference evidence="2 3" key="1">
    <citation type="journal article" date="2012" name="J. Bacteriol.">
        <title>Complete genome sequences of Methylophaga sp. strain JAM1 and Methylophaga sp. strain JAM7.</title>
        <authorList>
            <person name="Villeneuve C."/>
            <person name="Martineau C."/>
            <person name="Mauffrey F."/>
            <person name="Villemur R."/>
        </authorList>
    </citation>
    <scope>NUCLEOTIDE SEQUENCE [LARGE SCALE GENOMIC DNA]</scope>
    <source>
        <strain evidence="2 3">JAM7</strain>
    </source>
</reference>
<protein>
    <submittedName>
        <fullName evidence="2">Uncharacterized protein</fullName>
    </submittedName>
</protein>
<dbReference type="STRING" id="754477.Q7C_181"/>
<proteinExistence type="predicted"/>
<keyword evidence="1" id="KW-0812">Transmembrane</keyword>
<feature type="transmembrane region" description="Helical" evidence="1">
    <location>
        <begin position="28"/>
        <end position="45"/>
    </location>
</feature>
<evidence type="ECO:0000313" key="2">
    <source>
        <dbReference type="EMBL" id="AFJ01362.1"/>
    </source>
</evidence>
<dbReference type="Proteomes" id="UP000009145">
    <property type="component" value="Chromosome"/>
</dbReference>
<dbReference type="HOGENOM" id="CLU_3154715_0_0_6"/>
<accession>I1YEL9</accession>